<feature type="binding site" evidence="3">
    <location>
        <position position="143"/>
    </location>
    <ligand>
        <name>NAD(+)</name>
        <dbReference type="ChEBI" id="CHEBI:57540"/>
    </ligand>
</feature>
<feature type="binding site" evidence="4">
    <location>
        <position position="119"/>
    </location>
    <ligand>
        <name>CoA</name>
        <dbReference type="ChEBI" id="CHEBI:57287"/>
    </ligand>
</feature>
<dbReference type="Pfam" id="PF00725">
    <property type="entry name" value="3HCDH"/>
    <property type="match status" value="1"/>
</dbReference>
<protein>
    <submittedName>
        <fullName evidence="7">3-hydroxybutyryl-CoA dehydrogenase</fullName>
        <ecNumber evidence="7">1.1.1.157</ecNumber>
    </submittedName>
</protein>
<reference evidence="7 8" key="1">
    <citation type="journal article" date="2019" name="Extremophiles">
        <title>Biogeography of thermophiles and predominance of Thermus scotoductus in domestic water heaters.</title>
        <authorList>
            <person name="Wilpiszeski R.L."/>
            <person name="Zhang Z."/>
            <person name="House C.H."/>
        </authorList>
    </citation>
    <scope>NUCLEOTIDE SEQUENCE [LARGE SCALE GENOMIC DNA]</scope>
    <source>
        <strain evidence="7 8">28_S28</strain>
    </source>
</reference>
<dbReference type="EMBL" id="PELV01000394">
    <property type="protein sequence ID" value="RTH14967.1"/>
    <property type="molecule type" value="Genomic_DNA"/>
</dbReference>
<dbReference type="GO" id="GO:0006635">
    <property type="term" value="P:fatty acid beta-oxidation"/>
    <property type="evidence" value="ECO:0007669"/>
    <property type="project" value="TreeGrafter"/>
</dbReference>
<evidence type="ECO:0000259" key="6">
    <source>
        <dbReference type="Pfam" id="PF02737"/>
    </source>
</evidence>
<evidence type="ECO:0000256" key="4">
    <source>
        <dbReference type="PIRSR" id="PIRSR000105-3"/>
    </source>
</evidence>
<dbReference type="Proteomes" id="UP000287439">
    <property type="component" value="Unassembled WGS sequence"/>
</dbReference>
<dbReference type="InterPro" id="IPR036291">
    <property type="entry name" value="NAD(P)-bd_dom_sf"/>
</dbReference>
<evidence type="ECO:0000256" key="1">
    <source>
        <dbReference type="ARBA" id="ARBA00023002"/>
    </source>
</evidence>
<dbReference type="GO" id="GO:0070403">
    <property type="term" value="F:NAD+ binding"/>
    <property type="evidence" value="ECO:0007669"/>
    <property type="project" value="InterPro"/>
</dbReference>
<dbReference type="PANTHER" id="PTHR48075">
    <property type="entry name" value="3-HYDROXYACYL-COA DEHYDROGENASE FAMILY PROTEIN"/>
    <property type="match status" value="1"/>
</dbReference>
<dbReference type="AlphaFoldDB" id="A0A430RJ63"/>
<dbReference type="RefSeq" id="WP_126203598.1">
    <property type="nucleotide sequence ID" value="NZ_PELV01000394.1"/>
</dbReference>
<dbReference type="PANTHER" id="PTHR48075:SF5">
    <property type="entry name" value="3-HYDROXYBUTYRYL-COA DEHYDROGENASE"/>
    <property type="match status" value="1"/>
</dbReference>
<name>A0A430RJ63_THESC</name>
<evidence type="ECO:0000256" key="3">
    <source>
        <dbReference type="PIRSR" id="PIRSR000105-2"/>
    </source>
</evidence>
<feature type="binding site" evidence="4">
    <location>
        <position position="49"/>
    </location>
    <ligand>
        <name>CoA</name>
        <dbReference type="ChEBI" id="CHEBI:57287"/>
    </ligand>
</feature>
<dbReference type="FunFam" id="3.40.50.720:FF:000009">
    <property type="entry name" value="Fatty oxidation complex, alpha subunit"/>
    <property type="match status" value="1"/>
</dbReference>
<dbReference type="NCBIfam" id="NF005875">
    <property type="entry name" value="PRK07819.1"/>
    <property type="match status" value="1"/>
</dbReference>
<feature type="domain" description="3-hydroxyacyl-CoA dehydrogenase NAD binding" evidence="6">
    <location>
        <begin position="5"/>
        <end position="183"/>
    </location>
</feature>
<accession>A0A430RJ63</accession>
<keyword evidence="3" id="KW-0520">NAD</keyword>
<sequence>MEVRKIGVVGAGQMGSGIAQVAAQAGFEVVLVDVAESFLERGLKAIQRSLGRFVEKGRIAPQDLEATLGRIRTTVVLGDLAEADLIVEAIVEDEGEKRRLFERLGSLVKPEAILASNTSSIPITALARYSGRPERFIGMHFFNPVPLMQLVEVIRGELTSEETRDVVVEVARWMGKTPLEVQDYPGFVSNRLLMPMINEAIEALREGVATKEAIDGVMRLGMNHPMGPLELADLIGLDTCLAIMEVLHRGFGDDKYRPSPLLRRMVQAGLLGRKTGRGFYTYDEKGNKVG</sequence>
<evidence type="ECO:0000256" key="2">
    <source>
        <dbReference type="PIRSR" id="PIRSR000105-1"/>
    </source>
</evidence>
<dbReference type="Pfam" id="PF02737">
    <property type="entry name" value="3HCDH_N"/>
    <property type="match status" value="1"/>
</dbReference>
<keyword evidence="1 7" id="KW-0560">Oxidoreductase</keyword>
<proteinExistence type="predicted"/>
<comment type="caution">
    <text evidence="7">The sequence shown here is derived from an EMBL/GenBank/DDBJ whole genome shotgun (WGS) entry which is preliminary data.</text>
</comment>
<organism evidence="7 8">
    <name type="scientific">Thermus scotoductus</name>
    <dbReference type="NCBI Taxonomy" id="37636"/>
    <lineage>
        <taxon>Bacteria</taxon>
        <taxon>Thermotogati</taxon>
        <taxon>Deinococcota</taxon>
        <taxon>Deinococci</taxon>
        <taxon>Thermales</taxon>
        <taxon>Thermaceae</taxon>
        <taxon>Thermus</taxon>
    </lineage>
</organism>
<dbReference type="EC" id="1.1.1.157" evidence="7"/>
<dbReference type="SUPFAM" id="SSF51735">
    <property type="entry name" value="NAD(P)-binding Rossmann-fold domains"/>
    <property type="match status" value="1"/>
</dbReference>
<feature type="domain" description="3-hydroxyacyl-CoA dehydrogenase C-terminal" evidence="5">
    <location>
        <begin position="186"/>
        <end position="282"/>
    </location>
</feature>
<evidence type="ECO:0000259" key="5">
    <source>
        <dbReference type="Pfam" id="PF00725"/>
    </source>
</evidence>
<feature type="binding site" evidence="4">
    <location>
        <position position="56"/>
    </location>
    <ligand>
        <name>CoA</name>
        <dbReference type="ChEBI" id="CHEBI:57287"/>
    </ligand>
</feature>
<dbReference type="InterPro" id="IPR022694">
    <property type="entry name" value="3-OHacyl-CoA_DH"/>
</dbReference>
<dbReference type="Gene3D" id="3.40.50.720">
    <property type="entry name" value="NAD(P)-binding Rossmann-like Domain"/>
    <property type="match status" value="1"/>
</dbReference>
<dbReference type="PIRSF" id="PIRSF000105">
    <property type="entry name" value="HCDH"/>
    <property type="match status" value="1"/>
</dbReference>
<feature type="binding site" evidence="3">
    <location>
        <position position="33"/>
    </location>
    <ligand>
        <name>NAD(+)</name>
        <dbReference type="ChEBI" id="CHEBI:57540"/>
    </ligand>
</feature>
<feature type="binding site" evidence="3">
    <location>
        <position position="274"/>
    </location>
    <ligand>
        <name>NAD(+)</name>
        <dbReference type="ChEBI" id="CHEBI:57540"/>
    </ligand>
</feature>
<feature type="binding site" evidence="3">
    <location>
        <position position="97"/>
    </location>
    <ligand>
        <name>NAD(+)</name>
        <dbReference type="ChEBI" id="CHEBI:57540"/>
    </ligand>
</feature>
<dbReference type="InterPro" id="IPR006176">
    <property type="entry name" value="3-OHacyl-CoA_DH_NAD-bd"/>
</dbReference>
<evidence type="ECO:0000313" key="7">
    <source>
        <dbReference type="EMBL" id="RTH14967.1"/>
    </source>
</evidence>
<dbReference type="InterPro" id="IPR008927">
    <property type="entry name" value="6-PGluconate_DH-like_C_sf"/>
</dbReference>
<evidence type="ECO:0000313" key="8">
    <source>
        <dbReference type="Proteomes" id="UP000287439"/>
    </source>
</evidence>
<dbReference type="InterPro" id="IPR006108">
    <property type="entry name" value="3HC_DH_C"/>
</dbReference>
<dbReference type="Gene3D" id="1.10.1040.10">
    <property type="entry name" value="N-(1-d-carboxylethyl)-l-norvaline Dehydrogenase, domain 2"/>
    <property type="match status" value="1"/>
</dbReference>
<dbReference type="SUPFAM" id="SSF48179">
    <property type="entry name" value="6-phosphogluconate dehydrogenase C-terminal domain-like"/>
    <property type="match status" value="1"/>
</dbReference>
<feature type="binding site" evidence="3">
    <location>
        <position position="119"/>
    </location>
    <ligand>
        <name>NAD(+)</name>
        <dbReference type="ChEBI" id="CHEBI:57540"/>
    </ligand>
</feature>
<dbReference type="NCBIfam" id="NF004474">
    <property type="entry name" value="PRK05808.1"/>
    <property type="match status" value="1"/>
</dbReference>
<feature type="binding site" evidence="3">
    <location>
        <begin position="10"/>
        <end position="15"/>
    </location>
    <ligand>
        <name>NAD(+)</name>
        <dbReference type="ChEBI" id="CHEBI:57540"/>
    </ligand>
</feature>
<feature type="binding site" evidence="3">
    <location>
        <position position="92"/>
    </location>
    <ligand>
        <name>NAD(+)</name>
        <dbReference type="ChEBI" id="CHEBI:57540"/>
    </ligand>
</feature>
<dbReference type="InterPro" id="IPR013328">
    <property type="entry name" value="6PGD_dom2"/>
</dbReference>
<gene>
    <name evidence="7" type="ORF">CSW41_11315</name>
</gene>
<dbReference type="GO" id="GO:0008691">
    <property type="term" value="F:3-hydroxybutyryl-CoA dehydrogenase activity"/>
    <property type="evidence" value="ECO:0007669"/>
    <property type="project" value="UniProtKB-EC"/>
</dbReference>
<feature type="site" description="Important for catalytic activity" evidence="2">
    <location>
        <position position="140"/>
    </location>
</feature>